<dbReference type="CDD" id="cd21140">
    <property type="entry name" value="Cas6_I-like"/>
    <property type="match status" value="1"/>
</dbReference>
<dbReference type="InterPro" id="IPR049435">
    <property type="entry name" value="Cas_Cas6_C"/>
</dbReference>
<accession>A0A3P3RBA4</accession>
<dbReference type="InterPro" id="IPR010156">
    <property type="entry name" value="CRISPR-assoc_prot_Cas6"/>
</dbReference>
<keyword evidence="6" id="KW-1185">Reference proteome</keyword>
<sequence>MSDRSKVDTVNKSCDSRYVMRCLVKLRSTQRQSYTSAYHIKLQGLLYQILAEAGYEFVHEENPFKFVTFSNIFPPTDMNEGDRRTWLVASPHEHLIQKFSETIADYDTVSVGEHRYAVEYTSEFELTPEEHAAVETGTPIVVRIPAARCESYGIDAEYDDVYWRLEHPTEAFQEEIEQNLATKYRQYYDRDPPERPYFTDLAPKKEVAIPLHYDDGVVQTIGTTWELQYDCHTRAEHRLMRLAYSAGLGELNTTGFGFINNA</sequence>
<dbReference type="Pfam" id="PF01881">
    <property type="entry name" value="Cas_Cas6_C"/>
    <property type="match status" value="1"/>
</dbReference>
<evidence type="ECO:0000313" key="5">
    <source>
        <dbReference type="EMBL" id="RRJ30249.1"/>
    </source>
</evidence>
<evidence type="ECO:0000256" key="2">
    <source>
        <dbReference type="ARBA" id="ARBA00022884"/>
    </source>
</evidence>
<comment type="similarity">
    <text evidence="1">Belongs to the CRISPR-associated protein Cas6/Cse3/CasE family.</text>
</comment>
<dbReference type="PANTHER" id="PTHR36984:SF1">
    <property type="entry name" value="CRISPR-ASSOCIATED ENDORIBONUCLEASE CAS6 1"/>
    <property type="match status" value="1"/>
</dbReference>
<protein>
    <submittedName>
        <fullName evidence="5">CRISPR-associated endoribonuclease Cas6</fullName>
    </submittedName>
</protein>
<dbReference type="NCBIfam" id="TIGR01877">
    <property type="entry name" value="cas_cas6"/>
    <property type="match status" value="1"/>
</dbReference>
<dbReference type="PANTHER" id="PTHR36984">
    <property type="entry name" value="CRISPR-ASSOCIATED ENDORIBONUCLEASE CAS6 1"/>
    <property type="match status" value="1"/>
</dbReference>
<dbReference type="GO" id="GO:0003723">
    <property type="term" value="F:RNA binding"/>
    <property type="evidence" value="ECO:0007669"/>
    <property type="project" value="UniProtKB-KW"/>
</dbReference>
<dbReference type="AlphaFoldDB" id="A0A3P3RBA4"/>
<dbReference type="EMBL" id="RRCH01000022">
    <property type="protein sequence ID" value="RRJ30249.1"/>
    <property type="molecule type" value="Genomic_DNA"/>
</dbReference>
<evidence type="ECO:0000256" key="3">
    <source>
        <dbReference type="ARBA" id="ARBA00023118"/>
    </source>
</evidence>
<comment type="caution">
    <text evidence="5">The sequence shown here is derived from an EMBL/GenBank/DDBJ whole genome shotgun (WGS) entry which is preliminary data.</text>
</comment>
<evidence type="ECO:0000259" key="4">
    <source>
        <dbReference type="Pfam" id="PF01881"/>
    </source>
</evidence>
<dbReference type="InterPro" id="IPR045747">
    <property type="entry name" value="CRISPR-assoc_prot_Cas6_N_sf"/>
</dbReference>
<dbReference type="Gene3D" id="3.30.70.1890">
    <property type="match status" value="1"/>
</dbReference>
<dbReference type="GO" id="GO:0016788">
    <property type="term" value="F:hydrolase activity, acting on ester bonds"/>
    <property type="evidence" value="ECO:0007669"/>
    <property type="project" value="InterPro"/>
</dbReference>
<dbReference type="Proteomes" id="UP000282322">
    <property type="component" value="Unassembled WGS sequence"/>
</dbReference>
<keyword evidence="2" id="KW-0694">RNA-binding</keyword>
<evidence type="ECO:0000313" key="6">
    <source>
        <dbReference type="Proteomes" id="UP000282322"/>
    </source>
</evidence>
<keyword evidence="3" id="KW-0051">Antiviral defense</keyword>
<feature type="domain" description="CRISPR associated protein Cas6 C-terminal" evidence="4">
    <location>
        <begin position="129"/>
        <end position="260"/>
    </location>
</feature>
<dbReference type="Gene3D" id="3.30.70.1900">
    <property type="match status" value="1"/>
</dbReference>
<evidence type="ECO:0000256" key="1">
    <source>
        <dbReference type="ARBA" id="ARBA00005937"/>
    </source>
</evidence>
<organism evidence="5 6">
    <name type="scientific">Halocatena pleomorpha</name>
    <dbReference type="NCBI Taxonomy" id="1785090"/>
    <lineage>
        <taxon>Archaea</taxon>
        <taxon>Methanobacteriati</taxon>
        <taxon>Methanobacteriota</taxon>
        <taxon>Stenosarchaea group</taxon>
        <taxon>Halobacteria</taxon>
        <taxon>Halobacteriales</taxon>
        <taxon>Natronomonadaceae</taxon>
        <taxon>Halocatena</taxon>
    </lineage>
</organism>
<reference evidence="5 6" key="1">
    <citation type="submission" date="2018-11" db="EMBL/GenBank/DDBJ databases">
        <title>Taxonoimc description of Halomarina strain SPP-AMP-1.</title>
        <authorList>
            <person name="Pal Y."/>
            <person name="Srinivasana K."/>
            <person name="Verma A."/>
            <person name="Kumar P."/>
        </authorList>
    </citation>
    <scope>NUCLEOTIDE SEQUENCE [LARGE SCALE GENOMIC DNA]</scope>
    <source>
        <strain evidence="5 6">SPP-AMP-1</strain>
    </source>
</reference>
<gene>
    <name evidence="5" type="primary">cas6</name>
    <name evidence="5" type="ORF">EIK79_10010</name>
</gene>
<proteinExistence type="inferred from homology"/>
<name>A0A3P3RBA4_9EURY</name>
<dbReference type="GO" id="GO:0051607">
    <property type="term" value="P:defense response to virus"/>
    <property type="evidence" value="ECO:0007669"/>
    <property type="project" value="UniProtKB-KW"/>
</dbReference>